<dbReference type="RefSeq" id="XP_041189588.1">
    <property type="nucleotide sequence ID" value="XM_041342252.1"/>
</dbReference>
<protein>
    <recommendedName>
        <fullName evidence="5">Tat pathway signal sequence</fullName>
    </recommendedName>
</protein>
<dbReference type="EMBL" id="JABBWG010000032">
    <property type="protein sequence ID" value="KAG1810692.1"/>
    <property type="molecule type" value="Genomic_DNA"/>
</dbReference>
<reference evidence="3" key="1">
    <citation type="journal article" date="2020" name="New Phytol.">
        <title>Comparative genomics reveals dynamic genome evolution in host specialist ectomycorrhizal fungi.</title>
        <authorList>
            <person name="Lofgren L.A."/>
            <person name="Nguyen N.H."/>
            <person name="Vilgalys R."/>
            <person name="Ruytinx J."/>
            <person name="Liao H.L."/>
            <person name="Branco S."/>
            <person name="Kuo A."/>
            <person name="LaButti K."/>
            <person name="Lipzen A."/>
            <person name="Andreopoulos W."/>
            <person name="Pangilinan J."/>
            <person name="Riley R."/>
            <person name="Hundley H."/>
            <person name="Na H."/>
            <person name="Barry K."/>
            <person name="Grigoriev I.V."/>
            <person name="Stajich J.E."/>
            <person name="Kennedy P.G."/>
        </authorList>
    </citation>
    <scope>NUCLEOTIDE SEQUENCE</scope>
    <source>
        <strain evidence="3">MN1</strain>
    </source>
</reference>
<evidence type="ECO:0000256" key="1">
    <source>
        <dbReference type="ARBA" id="ARBA00004685"/>
    </source>
</evidence>
<evidence type="ECO:0000256" key="2">
    <source>
        <dbReference type="ARBA" id="ARBA00035112"/>
    </source>
</evidence>
<dbReference type="OrthoDB" id="3687641at2759"/>
<dbReference type="PANTHER" id="PTHR33365">
    <property type="entry name" value="YALI0B05434P"/>
    <property type="match status" value="1"/>
</dbReference>
<accession>A0A9P7E470</accession>
<dbReference type="AlphaFoldDB" id="A0A9P7E470"/>
<evidence type="ECO:0000313" key="4">
    <source>
        <dbReference type="Proteomes" id="UP000807769"/>
    </source>
</evidence>
<dbReference type="GO" id="GO:0043386">
    <property type="term" value="P:mycotoxin biosynthetic process"/>
    <property type="evidence" value="ECO:0007669"/>
    <property type="project" value="InterPro"/>
</dbReference>
<organism evidence="3 4">
    <name type="scientific">Suillus subaureus</name>
    <dbReference type="NCBI Taxonomy" id="48587"/>
    <lineage>
        <taxon>Eukaryota</taxon>
        <taxon>Fungi</taxon>
        <taxon>Dikarya</taxon>
        <taxon>Basidiomycota</taxon>
        <taxon>Agaricomycotina</taxon>
        <taxon>Agaricomycetes</taxon>
        <taxon>Agaricomycetidae</taxon>
        <taxon>Boletales</taxon>
        <taxon>Suillineae</taxon>
        <taxon>Suillaceae</taxon>
        <taxon>Suillus</taxon>
    </lineage>
</organism>
<evidence type="ECO:0008006" key="5">
    <source>
        <dbReference type="Google" id="ProtNLM"/>
    </source>
</evidence>
<comment type="pathway">
    <text evidence="1">Mycotoxin biosynthesis.</text>
</comment>
<dbReference type="GeneID" id="64636268"/>
<comment type="caution">
    <text evidence="3">The sequence shown here is derived from an EMBL/GenBank/DDBJ whole genome shotgun (WGS) entry which is preliminary data.</text>
</comment>
<comment type="similarity">
    <text evidence="2">Belongs to the ustYa family.</text>
</comment>
<dbReference type="InterPro" id="IPR021765">
    <property type="entry name" value="UstYa-like"/>
</dbReference>
<name>A0A9P7E470_9AGAM</name>
<sequence length="168" mass="19368">MVSPCALLPSQAIADGNHFEARPIQMTREQLLRTGGKPSPAMAKYPDKHGGGYMATVEVIHQLDMLRRASWGDQYYHYANMYESPEEFRTHLNHCIEILRQFTMCTGDGIMVTHDWVEGRTTPFADFHVPHQCRNFEKILNWVDEHRVFVPKSEMVRLDDNVDLPSPP</sequence>
<evidence type="ECO:0000313" key="3">
    <source>
        <dbReference type="EMBL" id="KAG1810692.1"/>
    </source>
</evidence>
<proteinExistence type="inferred from homology"/>
<dbReference type="PANTHER" id="PTHR33365:SF4">
    <property type="entry name" value="CYCLOCHLOROTINE BIOSYNTHESIS PROTEIN O"/>
    <property type="match status" value="1"/>
</dbReference>
<dbReference type="Pfam" id="PF11807">
    <property type="entry name" value="UstYa"/>
    <property type="match status" value="1"/>
</dbReference>
<keyword evidence="4" id="KW-1185">Reference proteome</keyword>
<dbReference type="Proteomes" id="UP000807769">
    <property type="component" value="Unassembled WGS sequence"/>
</dbReference>
<gene>
    <name evidence="3" type="ORF">BJ212DRAFT_1579498</name>
</gene>